<evidence type="ECO:0000256" key="1">
    <source>
        <dbReference type="SAM" id="SignalP"/>
    </source>
</evidence>
<comment type="caution">
    <text evidence="2">The sequence shown here is derived from an EMBL/GenBank/DDBJ whole genome shotgun (WGS) entry which is preliminary data.</text>
</comment>
<evidence type="ECO:0000313" key="2">
    <source>
        <dbReference type="EMBL" id="TYZ07021.1"/>
    </source>
</evidence>
<feature type="signal peptide" evidence="1">
    <location>
        <begin position="1"/>
        <end position="25"/>
    </location>
</feature>
<keyword evidence="1" id="KW-0732">Signal</keyword>
<gene>
    <name evidence="2" type="ORF">FY528_16045</name>
</gene>
<name>A0A5D6UTI7_9BACT</name>
<organism evidence="2 3">
    <name type="scientific">Hymenobacter lutimineralis</name>
    <dbReference type="NCBI Taxonomy" id="2606448"/>
    <lineage>
        <taxon>Bacteria</taxon>
        <taxon>Pseudomonadati</taxon>
        <taxon>Bacteroidota</taxon>
        <taxon>Cytophagia</taxon>
        <taxon>Cytophagales</taxon>
        <taxon>Hymenobacteraceae</taxon>
        <taxon>Hymenobacter</taxon>
    </lineage>
</organism>
<dbReference type="RefSeq" id="WP_149072041.1">
    <property type="nucleotide sequence ID" value="NZ_VTHL01000019.1"/>
</dbReference>
<dbReference type="EMBL" id="VTHL01000019">
    <property type="protein sequence ID" value="TYZ07021.1"/>
    <property type="molecule type" value="Genomic_DNA"/>
</dbReference>
<evidence type="ECO:0000313" key="3">
    <source>
        <dbReference type="Proteomes" id="UP000322791"/>
    </source>
</evidence>
<feature type="chain" id="PRO_5023107840" evidence="1">
    <location>
        <begin position="26"/>
        <end position="484"/>
    </location>
</feature>
<keyword evidence="3" id="KW-1185">Reference proteome</keyword>
<dbReference type="AlphaFoldDB" id="A0A5D6UTI7"/>
<reference evidence="2 3" key="1">
    <citation type="submission" date="2019-08" db="EMBL/GenBank/DDBJ databases">
        <authorList>
            <person name="Seo M.-J."/>
        </authorList>
    </citation>
    <scope>NUCLEOTIDE SEQUENCE [LARGE SCALE GENOMIC DNA]</scope>
    <source>
        <strain evidence="2 3">KIGAM108</strain>
    </source>
</reference>
<accession>A0A5D6UTI7</accession>
<dbReference type="Proteomes" id="UP000322791">
    <property type="component" value="Unassembled WGS sequence"/>
</dbReference>
<proteinExistence type="predicted"/>
<protein>
    <submittedName>
        <fullName evidence="2">Uncharacterized protein</fullName>
    </submittedName>
</protein>
<sequence length="484" mass="53428">MNFTVKIWGVALSLAGALCTGPVSAQRVKTAAFSYVPEQTDDRYNQRVPRKTLPVAGTTDFVVLGHRSATEYSVERYDAELKKVWTAAVPVAAGESIETFAANTEQAMVVIHHKDAAAQYLSVVPINLKSGQKANPKKLIDASPRDRRPGVAISPDGKRILAFRYLTREVQIKAISATLYDQQLTKLKDRIYDFHDLGDLFSPAVHVANDGTQYVTLVSDKMKKLSLRRYRLDTNDVQVLSVAVGGTFGGKAVNVFDTKFTMQPNGVIFGAAICTERETGQYYSLKLVKFDPTQGGDLKFAPEFRFTPEYLAEVNKAGQTSSKRLEDVYLSDVVFTPDSALVVVAEKKYEEGGDDSPTHARELHLFGYNQFQTPTWHTIIAKNQVASPAEGFAGIGYRVAAFGNELQIVTQEKLKNKSDLYLRRVNARTGVVSEPKKLGLNVASDQNLAYVKDFTTWLDAKTIIGVSRPNKKSAALMLNKIVSK</sequence>